<name>A0A8T9QCE2_9BACT</name>
<keyword evidence="4" id="KW-1185">Reference proteome</keyword>
<dbReference type="InterPro" id="IPR000525">
    <property type="entry name" value="Initiator_Rep_WH1"/>
</dbReference>
<dbReference type="GO" id="GO:0003887">
    <property type="term" value="F:DNA-directed DNA polymerase activity"/>
    <property type="evidence" value="ECO:0007669"/>
    <property type="project" value="InterPro"/>
</dbReference>
<dbReference type="Proteomes" id="UP000831796">
    <property type="component" value="Plasmid unnamed2"/>
</dbReference>
<organism evidence="3 4">
    <name type="scientific">Hymenobacter cellulosilyticus</name>
    <dbReference type="NCBI Taxonomy" id="2932248"/>
    <lineage>
        <taxon>Bacteria</taxon>
        <taxon>Pseudomonadati</taxon>
        <taxon>Bacteroidota</taxon>
        <taxon>Cytophagia</taxon>
        <taxon>Cytophagales</taxon>
        <taxon>Hymenobacteraceae</taxon>
        <taxon>Hymenobacter</taxon>
    </lineage>
</organism>
<evidence type="ECO:0000313" key="4">
    <source>
        <dbReference type="Proteomes" id="UP000831796"/>
    </source>
</evidence>
<feature type="domain" description="Initiator Rep protein WH1" evidence="2">
    <location>
        <begin position="5"/>
        <end position="57"/>
    </location>
</feature>
<dbReference type="InterPro" id="IPR036390">
    <property type="entry name" value="WH_DNA-bd_sf"/>
</dbReference>
<evidence type="ECO:0000313" key="3">
    <source>
        <dbReference type="EMBL" id="UOQ75264.1"/>
    </source>
</evidence>
<dbReference type="EMBL" id="CP095048">
    <property type="protein sequence ID" value="UOQ75264.1"/>
    <property type="molecule type" value="Genomic_DNA"/>
</dbReference>
<evidence type="ECO:0000259" key="2">
    <source>
        <dbReference type="Pfam" id="PF01051"/>
    </source>
</evidence>
<gene>
    <name evidence="3" type="ORF">MUN79_29740</name>
</gene>
<reference evidence="3" key="1">
    <citation type="submission" date="2022-04" db="EMBL/GenBank/DDBJ databases">
        <title>Hymenobacter sp. isolated from the air.</title>
        <authorList>
            <person name="Won M."/>
            <person name="Lee C.-M."/>
            <person name="Woen H.-Y."/>
            <person name="Kwon S.-W."/>
        </authorList>
    </citation>
    <scope>NUCLEOTIDE SEQUENCE</scope>
    <source>
        <strain evidence="3">5116S-3</strain>
        <plasmid evidence="3">unnamed2</plasmid>
    </source>
</reference>
<keyword evidence="3" id="KW-0614">Plasmid</keyword>
<comment type="similarity">
    <text evidence="1">Belongs to the initiator RepB protein family.</text>
</comment>
<accession>A0A8T9QCE2</accession>
<dbReference type="Pfam" id="PF21205">
    <property type="entry name" value="Rep3_C"/>
    <property type="match status" value="1"/>
</dbReference>
<proteinExistence type="inferred from homology"/>
<dbReference type="SUPFAM" id="SSF46785">
    <property type="entry name" value="Winged helix' DNA-binding domain"/>
    <property type="match status" value="1"/>
</dbReference>
<sequence length="261" mass="29684">MDVSAGEYIKGKGCLQIQLAAPIRPFLFNLKENFTSYQLHSALKLSSKYAKRIYQLVSQWKDKTSTRTYPLDEFKQMLHLKDPRGKEPELFQNISQLKARVLDIAVRQVSEHTDLKIDYELVKKGRAYDAVRFTIARQQPQQLPIPFEQPAEDAARTRPASTWRPSVSISRSWWPPSSATQALGPTLQIHVPVEDRQGKGDQKSGRAVFEDLRATLSFYLGRYAVANCRRRGKQGKGSGFVPLSAQLPVRPRNVRSPYNAQ</sequence>
<dbReference type="Pfam" id="PF01051">
    <property type="entry name" value="Rep3_N"/>
    <property type="match status" value="1"/>
</dbReference>
<geneLocation type="plasmid" evidence="3 4">
    <name>unnamed2</name>
</geneLocation>
<dbReference type="AlphaFoldDB" id="A0A8T9QCE2"/>
<dbReference type="InterPro" id="IPR036388">
    <property type="entry name" value="WH-like_DNA-bd_sf"/>
</dbReference>
<dbReference type="GO" id="GO:0006270">
    <property type="term" value="P:DNA replication initiation"/>
    <property type="evidence" value="ECO:0007669"/>
    <property type="project" value="InterPro"/>
</dbReference>
<evidence type="ECO:0000256" key="1">
    <source>
        <dbReference type="ARBA" id="ARBA00038283"/>
    </source>
</evidence>
<protein>
    <submittedName>
        <fullName evidence="3">Replication initiation protein</fullName>
    </submittedName>
</protein>
<dbReference type="KEGG" id="hcu:MUN79_29740"/>
<dbReference type="Gene3D" id="1.10.10.10">
    <property type="entry name" value="Winged helix-like DNA-binding domain superfamily/Winged helix DNA-binding domain"/>
    <property type="match status" value="2"/>
</dbReference>